<reference evidence="4" key="1">
    <citation type="submission" date="2020-01" db="EMBL/GenBank/DDBJ databases">
        <title>The Celery Genome Sequence Reveals Sequential Paleo-tetraploidization, Resistance Gene Elimination, Karyotype Evolution, and Functional Innovation in Apiales.</title>
        <authorList>
            <person name="Song X."/>
        </authorList>
    </citation>
    <scope>NUCLEOTIDE SEQUENCE</scope>
    <source>
        <tissue evidence="4">Leaf</tissue>
    </source>
</reference>
<accession>A0A6L5BBI2</accession>
<dbReference type="AlphaFoldDB" id="A0A6L5BBI2"/>
<name>A0A6L5BBI2_APIGR</name>
<dbReference type="EMBL" id="WRXP01001571">
    <property type="protein sequence ID" value="KAF1002197.1"/>
    <property type="molecule type" value="Genomic_DNA"/>
</dbReference>
<dbReference type="PROSITE" id="PS50985">
    <property type="entry name" value="GRAS"/>
    <property type="match status" value="1"/>
</dbReference>
<organism evidence="4 5">
    <name type="scientific">Apium graveolens</name>
    <name type="common">Celery</name>
    <dbReference type="NCBI Taxonomy" id="4045"/>
    <lineage>
        <taxon>Eukaryota</taxon>
        <taxon>Viridiplantae</taxon>
        <taxon>Streptophyta</taxon>
        <taxon>Embryophyta</taxon>
        <taxon>Tracheophyta</taxon>
        <taxon>Spermatophyta</taxon>
        <taxon>Magnoliopsida</taxon>
        <taxon>eudicotyledons</taxon>
        <taxon>Gunneridae</taxon>
        <taxon>Pentapetalae</taxon>
        <taxon>asterids</taxon>
        <taxon>campanulids</taxon>
        <taxon>Apiales</taxon>
        <taxon>Apiaceae</taxon>
        <taxon>Apioideae</taxon>
        <taxon>apioid superclade</taxon>
        <taxon>Apieae</taxon>
        <taxon>Apium</taxon>
    </lineage>
</organism>
<gene>
    <name evidence="4" type="ORF">AG4045_009079</name>
</gene>
<sequence>MEDTDEQEEFLTLTLAIVADSKFDTKRKRRKREASVEPVSSNEEYRESKIFSLLQLREQMLKLDHKRKGVAEDGKGLHLVHLLLISATFVDENKLDSCIESLSELFRYVCFRGDSVQRVATYFADALVARLLTRKSPFYNMIVKEPTAEEEFSAFTELYTVSPYYQFAHFTANQAIIEAFEKEERFNNRVLHVIDFDVSYGFQWPSLIQSLADKAASSNRISLRITAFGRRLEELQETETRLVCFAKGIRNIVFEFQGLLRGSSNFSNVKRKNNETVAVNLVFHLNTLTSVSKISDTLKSVHFLNPAIVILVEQEASRNPRSFLAQFMESLHFFAAMFDSLDDCLPLDSEGRLRIEKNHLGREIKRFMNYEKDTSNCIEYERMKTWKERMEGHGFRGVKLSSRSVMQAKLLLKMRSQYCPVQCDGENGGFRVFERDESTAISLGWQDRFLLTASAWHRV</sequence>
<protein>
    <submittedName>
        <fullName evidence="4">Uncharacterized protein</fullName>
    </submittedName>
</protein>
<comment type="caution">
    <text evidence="4">The sequence shown here is derived from an EMBL/GenBank/DDBJ whole genome shotgun (WGS) entry which is preliminary data.</text>
</comment>
<evidence type="ECO:0000313" key="4">
    <source>
        <dbReference type="EMBL" id="KAF1002197.1"/>
    </source>
</evidence>
<evidence type="ECO:0000313" key="5">
    <source>
        <dbReference type="Proteomes" id="UP000593563"/>
    </source>
</evidence>
<dbReference type="PANTHER" id="PTHR31636">
    <property type="entry name" value="OSJNBA0084A10.13 PROTEIN-RELATED"/>
    <property type="match status" value="1"/>
</dbReference>
<keyword evidence="1" id="KW-0805">Transcription regulation</keyword>
<proteinExistence type="inferred from homology"/>
<feature type="short sequence motif" description="VHIID" evidence="3">
    <location>
        <begin position="191"/>
        <end position="195"/>
    </location>
</feature>
<dbReference type="Proteomes" id="UP000593563">
    <property type="component" value="Unassembled WGS sequence"/>
</dbReference>
<keyword evidence="2" id="KW-0804">Transcription</keyword>
<evidence type="ECO:0000256" key="2">
    <source>
        <dbReference type="ARBA" id="ARBA00023163"/>
    </source>
</evidence>
<keyword evidence="5" id="KW-1185">Reference proteome</keyword>
<feature type="region of interest" description="SAW" evidence="3">
    <location>
        <begin position="369"/>
        <end position="457"/>
    </location>
</feature>
<comment type="similarity">
    <text evidence="3">Belongs to the GRAS family.</text>
</comment>
<dbReference type="InterPro" id="IPR005202">
    <property type="entry name" value="TF_GRAS"/>
</dbReference>
<comment type="caution">
    <text evidence="3">Lacks conserved residue(s) required for the propagation of feature annotation.</text>
</comment>
<evidence type="ECO:0000256" key="1">
    <source>
        <dbReference type="ARBA" id="ARBA00023015"/>
    </source>
</evidence>
<dbReference type="Pfam" id="PF03514">
    <property type="entry name" value="GRAS"/>
    <property type="match status" value="1"/>
</dbReference>
<evidence type="ECO:0000256" key="3">
    <source>
        <dbReference type="PROSITE-ProRule" id="PRU01191"/>
    </source>
</evidence>